<protein>
    <submittedName>
        <fullName evidence="1">Uncharacterized protein</fullName>
    </submittedName>
</protein>
<reference evidence="1 3" key="1">
    <citation type="submission" date="2015-09" db="EMBL/GenBank/DDBJ databases">
        <title>Genome Sequences of Mycobacterium immunogenum Isolates, Recuperated from a Chloraminated Drinking Water Distribution System Simulator Subjected to Episodes of Nitrification.</title>
        <authorList>
            <person name="Gomez-Alvarez V."/>
            <person name="Revetta R.P."/>
        </authorList>
    </citation>
    <scope>NUCLEOTIDE SEQUENCE [LARGE SCALE GENOMIC DNA]</scope>
    <source>
        <strain evidence="1 3">H008</strain>
    </source>
</reference>
<evidence type="ECO:0000313" key="2">
    <source>
        <dbReference type="EMBL" id="KPG14328.1"/>
    </source>
</evidence>
<comment type="caution">
    <text evidence="1">The sequence shown here is derived from an EMBL/GenBank/DDBJ whole genome shotgun (WGS) entry which is preliminary data.</text>
</comment>
<evidence type="ECO:0000313" key="1">
    <source>
        <dbReference type="EMBL" id="KPG14250.1"/>
    </source>
</evidence>
<sequence>MSSLVLMDKFAPSQTPYAFIPKSFRNYMDYLSVVTAIWAGRKNGRTTVSYGTLTASRVDSFDEFIEKIDMRYGGAYEAKWDGETLITGSAVTTYRHRELVGMLDGYLKAFPEVPYQYVGWYYQPKRGVVKL</sequence>
<dbReference type="RefSeq" id="WP_054173013.1">
    <property type="nucleotide sequence ID" value="NZ_LJFO01000003.1"/>
</dbReference>
<evidence type="ECO:0000313" key="3">
    <source>
        <dbReference type="Proteomes" id="UP000037843"/>
    </source>
</evidence>
<accession>A0A7V8LQR4</accession>
<dbReference type="EMBL" id="LJFO01000003">
    <property type="protein sequence ID" value="KPG14250.1"/>
    <property type="molecule type" value="Genomic_DNA"/>
</dbReference>
<name>A0A7V8LQR4_9MYCO</name>
<dbReference type="AlphaFoldDB" id="A0A7V8LQR4"/>
<dbReference type="Proteomes" id="UP000037843">
    <property type="component" value="Unassembled WGS sequence"/>
</dbReference>
<dbReference type="EMBL" id="LJFO01000003">
    <property type="protein sequence ID" value="KPG14328.1"/>
    <property type="molecule type" value="Genomic_DNA"/>
</dbReference>
<organism evidence="1 3">
    <name type="scientific">Mycobacteroides immunogenum</name>
    <dbReference type="NCBI Taxonomy" id="83262"/>
    <lineage>
        <taxon>Bacteria</taxon>
        <taxon>Bacillati</taxon>
        <taxon>Actinomycetota</taxon>
        <taxon>Actinomycetes</taxon>
        <taxon>Mycobacteriales</taxon>
        <taxon>Mycobacteriaceae</taxon>
        <taxon>Mycobacteroides</taxon>
    </lineage>
</organism>
<gene>
    <name evidence="1" type="ORF">AN908_06580</name>
    <name evidence="2" type="ORF">AN908_07105</name>
</gene>
<proteinExistence type="predicted"/>